<proteinExistence type="predicted"/>
<keyword evidence="3" id="KW-1185">Reference proteome</keyword>
<sequence>MPVSAETFFAEALKAVEFVRTTQMENIRRAAGILADRLLRGGVVHVFGTGHSRAFAMEMAGRAGGLAPVHAMALEDLALRGVRPAGDLEDPTLERDPEVGRQVLRLYDIRPEDAFVVVSNSGRNGSTVELALTAKRHGHPVVAVTSMQHTTRVTSRHPSGKRLFEVADVVIDNGAPFGDALLDAGDGLRVCSVSSITGAFVAQGITAEIVRRYREAGKVPPVFISANVDGADEHNEQLRQAYAGRI</sequence>
<dbReference type="RefSeq" id="WP_264843787.1">
    <property type="nucleotide sequence ID" value="NZ_AP025628.1"/>
</dbReference>
<organism evidence="2 3">
    <name type="scientific">Caldinitratiruptor microaerophilus</name>
    <dbReference type="NCBI Taxonomy" id="671077"/>
    <lineage>
        <taxon>Bacteria</taxon>
        <taxon>Bacillati</taxon>
        <taxon>Bacillota</taxon>
        <taxon>Clostridia</taxon>
        <taxon>Eubacteriales</taxon>
        <taxon>Symbiobacteriaceae</taxon>
        <taxon>Caldinitratiruptor</taxon>
    </lineage>
</organism>
<dbReference type="InterPro" id="IPR050099">
    <property type="entry name" value="SIS_GmhA/DiaA_subfam"/>
</dbReference>
<dbReference type="InterPro" id="IPR035472">
    <property type="entry name" value="RpiR-like_SIS"/>
</dbReference>
<dbReference type="Gene3D" id="3.40.50.10490">
    <property type="entry name" value="Glucose-6-phosphate isomerase like protein, domain 1"/>
    <property type="match status" value="1"/>
</dbReference>
<dbReference type="PROSITE" id="PS51464">
    <property type="entry name" value="SIS"/>
    <property type="match status" value="1"/>
</dbReference>
<dbReference type="PANTHER" id="PTHR30390">
    <property type="entry name" value="SEDOHEPTULOSE 7-PHOSPHATE ISOMERASE / DNAA INITIATOR-ASSOCIATING FACTOR FOR REPLICATION INITIATION"/>
    <property type="match status" value="1"/>
</dbReference>
<dbReference type="NCBIfam" id="NF002805">
    <property type="entry name" value="PRK02947.1"/>
    <property type="match status" value="1"/>
</dbReference>
<feature type="domain" description="SIS" evidence="1">
    <location>
        <begin position="34"/>
        <end position="215"/>
    </location>
</feature>
<evidence type="ECO:0000313" key="2">
    <source>
        <dbReference type="EMBL" id="BDG59680.1"/>
    </source>
</evidence>
<evidence type="ECO:0000259" key="1">
    <source>
        <dbReference type="PROSITE" id="PS51464"/>
    </source>
</evidence>
<evidence type="ECO:0000313" key="3">
    <source>
        <dbReference type="Proteomes" id="UP001163687"/>
    </source>
</evidence>
<dbReference type="Proteomes" id="UP001163687">
    <property type="component" value="Chromosome"/>
</dbReference>
<dbReference type="GO" id="GO:1901135">
    <property type="term" value="P:carbohydrate derivative metabolic process"/>
    <property type="evidence" value="ECO:0007669"/>
    <property type="project" value="InterPro"/>
</dbReference>
<dbReference type="Pfam" id="PF13580">
    <property type="entry name" value="SIS_2"/>
    <property type="match status" value="1"/>
</dbReference>
<dbReference type="SUPFAM" id="SSF53697">
    <property type="entry name" value="SIS domain"/>
    <property type="match status" value="1"/>
</dbReference>
<dbReference type="GO" id="GO:0097367">
    <property type="term" value="F:carbohydrate derivative binding"/>
    <property type="evidence" value="ECO:0007669"/>
    <property type="project" value="InterPro"/>
</dbReference>
<name>A0AA35CLW0_9FIRM</name>
<dbReference type="InterPro" id="IPR046348">
    <property type="entry name" value="SIS_dom_sf"/>
</dbReference>
<reference evidence="2" key="1">
    <citation type="submission" date="2022-03" db="EMBL/GenBank/DDBJ databases">
        <title>Complete genome sequence of Caldinitratiruptor microaerophilus.</title>
        <authorList>
            <person name="Mukaiyama R."/>
            <person name="Nishiyama T."/>
            <person name="Ueda K."/>
        </authorList>
    </citation>
    <scope>NUCLEOTIDE SEQUENCE</scope>
    <source>
        <strain evidence="2">JCM 16183</strain>
    </source>
</reference>
<protein>
    <recommendedName>
        <fullName evidence="1">SIS domain-containing protein</fullName>
    </recommendedName>
</protein>
<gene>
    <name evidence="2" type="ORF">caldi_07700</name>
</gene>
<dbReference type="CDD" id="cd05013">
    <property type="entry name" value="SIS_RpiR"/>
    <property type="match status" value="1"/>
</dbReference>
<dbReference type="EMBL" id="AP025628">
    <property type="protein sequence ID" value="BDG59680.1"/>
    <property type="molecule type" value="Genomic_DNA"/>
</dbReference>
<accession>A0AA35CLW0</accession>
<dbReference type="KEGG" id="cmic:caldi_07700"/>
<dbReference type="InterPro" id="IPR001347">
    <property type="entry name" value="SIS_dom"/>
</dbReference>
<dbReference type="PANTHER" id="PTHR30390:SF7">
    <property type="entry name" value="PHOSPHOHEPTOSE ISOMERASE"/>
    <property type="match status" value="1"/>
</dbReference>
<dbReference type="AlphaFoldDB" id="A0AA35CLW0"/>